<reference evidence="1" key="1">
    <citation type="submission" date="2019-09" db="EMBL/GenBank/DDBJ databases">
        <title>Draft genome sequences of 48 bacterial type strains from the CCUG.</title>
        <authorList>
            <person name="Tunovic T."/>
            <person name="Pineiro-Iglesias B."/>
            <person name="Unosson C."/>
            <person name="Inganas E."/>
            <person name="Ohlen M."/>
            <person name="Cardew S."/>
            <person name="Jensie-Markopoulos S."/>
            <person name="Salva-Serra F."/>
            <person name="Jaen-Luchoro D."/>
            <person name="Karlsson R."/>
            <person name="Svensson-Stadler L."/>
            <person name="Chun J."/>
            <person name="Moore E."/>
        </authorList>
    </citation>
    <scope>NUCLEOTIDE SEQUENCE</scope>
    <source>
        <strain evidence="1">CCUG 15333</strain>
    </source>
</reference>
<organism evidence="1">
    <name type="scientific">Comamonas kerstersii</name>
    <dbReference type="NCBI Taxonomy" id="225992"/>
    <lineage>
        <taxon>Bacteria</taxon>
        <taxon>Pseudomonadati</taxon>
        <taxon>Pseudomonadota</taxon>
        <taxon>Betaproteobacteria</taxon>
        <taxon>Burkholderiales</taxon>
        <taxon>Comamonadaceae</taxon>
        <taxon>Comamonas</taxon>
    </lineage>
</organism>
<dbReference type="InterPro" id="IPR021207">
    <property type="entry name" value="Integr_conj_element_PFL4705"/>
</dbReference>
<dbReference type="RefSeq" id="WP_151045241.1">
    <property type="nucleotide sequence ID" value="NZ_VZOT01000010.1"/>
</dbReference>
<comment type="caution">
    <text evidence="1">The sequence shown here is derived from an EMBL/GenBank/DDBJ whole genome shotgun (WGS) entry which is preliminary data.</text>
</comment>
<protein>
    <submittedName>
        <fullName evidence="1">TIGR03752 family integrating conjugative element protein</fullName>
    </submittedName>
</protein>
<accession>A0A6A1R0L1</accession>
<proteinExistence type="predicted"/>
<name>A0A6A1R0L1_9BURK</name>
<dbReference type="NCBIfam" id="TIGR03752">
    <property type="entry name" value="conj_TIGR03752"/>
    <property type="match status" value="1"/>
</dbReference>
<dbReference type="EMBL" id="VZOT01000010">
    <property type="protein sequence ID" value="KAB0585794.1"/>
    <property type="molecule type" value="Genomic_DNA"/>
</dbReference>
<evidence type="ECO:0000313" key="1">
    <source>
        <dbReference type="EMBL" id="KAB0585794.1"/>
    </source>
</evidence>
<dbReference type="AlphaFoldDB" id="A0A6A1R0L1"/>
<gene>
    <name evidence="1" type="ORF">F7P80_12790</name>
</gene>
<sequence length="461" mass="48084">MAVKSNKLLPVAGGAVVLLIVAIFMQSGAKQDGAAPMEQVPLPTTVGADQDTPDETLATVVQTNRELRQDVQEVLRINQELREKLGTGGKASSNVDVVDVGGHQPAAPAADQPGLTDVFNSAFSTFSSLNPQSRTHNPDAQHHEQLPQASGVVGYKVLPPMGYVKHTERNGNQEVTQYVRRTGAAPAEGTGRGAATQAAAAAAQAPQPPAAEAYFTLPENATLAGVTTMTSLIGRVPVNGRVTDPMQFKALIGRDNLAANGWELPEDLAGMVVTGVAIGDMALSCTEGKVRSMTFVFNDGAIRTVSNRRSGSSSSAGAAGGDLGFISDLHGNPCIQGTFVTNAPRYLADIVGIKGLGIAAEALAQAQTTVTSSGEYSQSTVTGNAGNYAMGRMGAAATEELAKWLTERLKSSFDAVVTPSGQQVVVHLDQEIHIDKPASPRKLVHRTQTPNVLSGARYGLQ</sequence>